<sequence length="405" mass="47359">MRSLVWICLLCFSWVGLADAKPSKKSDKSFEAWYKSFFPPQAWQDQMQALQLEMIDKDVAYTRLLLDRSVAKETRQKRLQAFEKQRAQDFYTKAWPLLDIFPIFKDRKLPAHIHKIFKNIVLLLLWEYLEDTRLTNLDYDPDDSVYPDALEPYFFLKDTLLPFFFSPLLASQLDPLAYVQSLPSLEQTCAQGKCAYVKDLTSAMGVFHWLYFIDAYNEFATSPISREVWGLVHSVPLRDNLKSAWYLVQLSKKHNPFLEEILKRDLNALLEAFKNYALLRGLFYLHNTPFYLQGFFQDNYPNFQDNYPEIPHFSTSYKNTHTRILNQPQLCLLPKYLSKKAKRACLVVLKSPPKSVLDSLRTLLKQMRLLSVDDVPCLYLNPQGEIQHFKSKSAICRALSALKLH</sequence>
<feature type="chain" id="PRO_5003217172" evidence="1">
    <location>
        <begin position="21"/>
        <end position="405"/>
    </location>
</feature>
<evidence type="ECO:0000256" key="1">
    <source>
        <dbReference type="SAM" id="SignalP"/>
    </source>
</evidence>
<dbReference type="OrthoDB" id="5315421at2"/>
<feature type="signal peptide" evidence="1">
    <location>
        <begin position="1"/>
        <end position="20"/>
    </location>
</feature>
<dbReference type="AlphaFoldDB" id="E7A8Z5"/>
<dbReference type="RefSeq" id="WP_013468802.1">
    <property type="nucleotide sequence ID" value="NC_014810.2"/>
</dbReference>
<dbReference type="HOGENOM" id="CLU_679288_0_0_7"/>
<name>E7A8Z5_HELFC</name>
<reference evidence="2 3" key="1">
    <citation type="journal article" date="2011" name="Genome Biol. Evol.">
        <title>Comparative whole genome sequence analysis of the carcinogenic bacterial model pathogen Helicobacter felis.</title>
        <authorList>
            <person name="Arnold I.C."/>
            <person name="Zigova Z."/>
            <person name="Holden M."/>
            <person name="Lawley T.D."/>
            <person name="Rad R."/>
            <person name="Dougan G."/>
            <person name="Falkow S."/>
            <person name="Bentley S.D."/>
            <person name="Muller A."/>
        </authorList>
    </citation>
    <scope>NUCLEOTIDE SEQUENCE [LARGE SCALE GENOMIC DNA]</scope>
    <source>
        <strain evidence="3">ATCC 49179 / CCUG 28539 / NCTC 12436 / CS1</strain>
    </source>
</reference>
<protein>
    <submittedName>
        <fullName evidence="2">Uncharacterized protein</fullName>
    </submittedName>
</protein>
<evidence type="ECO:0000313" key="3">
    <source>
        <dbReference type="Proteomes" id="UP000007934"/>
    </source>
</evidence>
<keyword evidence="3" id="KW-1185">Reference proteome</keyword>
<accession>E7A8Z5</accession>
<gene>
    <name evidence="2" type="ordered locus">Hfelis_03470</name>
</gene>
<keyword evidence="1" id="KW-0732">Signal</keyword>
<dbReference type="EMBL" id="FQ670179">
    <property type="protein sequence ID" value="CBY82431.1"/>
    <property type="molecule type" value="Genomic_DNA"/>
</dbReference>
<evidence type="ECO:0000313" key="2">
    <source>
        <dbReference type="EMBL" id="CBY82431.1"/>
    </source>
</evidence>
<dbReference type="STRING" id="936155.HFELIS_03470"/>
<organism evidence="2 3">
    <name type="scientific">Helicobacter felis (strain ATCC 49179 / CCUG 28539 / NCTC 12436 / CS1)</name>
    <dbReference type="NCBI Taxonomy" id="936155"/>
    <lineage>
        <taxon>Bacteria</taxon>
        <taxon>Pseudomonadati</taxon>
        <taxon>Campylobacterota</taxon>
        <taxon>Epsilonproteobacteria</taxon>
        <taxon>Campylobacterales</taxon>
        <taxon>Helicobacteraceae</taxon>
        <taxon>Helicobacter</taxon>
    </lineage>
</organism>
<dbReference type="Proteomes" id="UP000007934">
    <property type="component" value="Chromosome"/>
</dbReference>
<proteinExistence type="predicted"/>
<dbReference type="KEGG" id="hfe:HFELIS_03470"/>
<dbReference type="GeneID" id="36134917"/>